<dbReference type="InterPro" id="IPR011009">
    <property type="entry name" value="Kinase-like_dom_sf"/>
</dbReference>
<comment type="caution">
    <text evidence="9">The sequence shown here is derived from an EMBL/GenBank/DDBJ whole genome shotgun (WGS) entry which is preliminary data.</text>
</comment>
<keyword evidence="6 9" id="KW-0418">Kinase</keyword>
<dbReference type="RefSeq" id="WP_132965796.1">
    <property type="nucleotide sequence ID" value="NZ_LEKL01000026.1"/>
</dbReference>
<evidence type="ECO:0000259" key="8">
    <source>
        <dbReference type="Pfam" id="PF01636"/>
    </source>
</evidence>
<comment type="similarity">
    <text evidence="1">Belongs to the methylthioribose kinase family.</text>
</comment>
<proteinExistence type="inferred from homology"/>
<evidence type="ECO:0000256" key="5">
    <source>
        <dbReference type="ARBA" id="ARBA00022741"/>
    </source>
</evidence>
<evidence type="ECO:0000313" key="9">
    <source>
        <dbReference type="EMBL" id="TCV88828.1"/>
    </source>
</evidence>
<evidence type="ECO:0000256" key="4">
    <source>
        <dbReference type="ARBA" id="ARBA00022679"/>
    </source>
</evidence>
<keyword evidence="5" id="KW-0547">Nucleotide-binding</keyword>
<evidence type="ECO:0000256" key="6">
    <source>
        <dbReference type="ARBA" id="ARBA00022777"/>
    </source>
</evidence>
<reference evidence="9 10" key="1">
    <citation type="submission" date="2019-03" db="EMBL/GenBank/DDBJ databases">
        <title>Genomic Encyclopedia of Type Strains, Phase IV (KMG-IV): sequencing the most valuable type-strain genomes for metagenomic binning, comparative biology and taxonomic classification.</title>
        <authorList>
            <person name="Goeker M."/>
        </authorList>
    </citation>
    <scope>NUCLEOTIDE SEQUENCE [LARGE SCALE GENOMIC DNA]</scope>
    <source>
        <strain evidence="9 10">DSM 28140</strain>
    </source>
</reference>
<name>A0A4R3YCL7_9PAST</name>
<dbReference type="GO" id="GO:0005524">
    <property type="term" value="F:ATP binding"/>
    <property type="evidence" value="ECO:0007669"/>
    <property type="project" value="UniProtKB-KW"/>
</dbReference>
<evidence type="ECO:0000256" key="1">
    <source>
        <dbReference type="ARBA" id="ARBA00010165"/>
    </source>
</evidence>
<evidence type="ECO:0000256" key="3">
    <source>
        <dbReference type="ARBA" id="ARBA00012128"/>
    </source>
</evidence>
<dbReference type="EC" id="2.7.1.100" evidence="3"/>
<dbReference type="Proteomes" id="UP000294619">
    <property type="component" value="Unassembled WGS sequence"/>
</dbReference>
<comment type="subunit">
    <text evidence="2">Homodimer.</text>
</comment>
<dbReference type="GO" id="GO:0009086">
    <property type="term" value="P:methionine biosynthetic process"/>
    <property type="evidence" value="ECO:0007669"/>
    <property type="project" value="InterPro"/>
</dbReference>
<evidence type="ECO:0000256" key="2">
    <source>
        <dbReference type="ARBA" id="ARBA00011738"/>
    </source>
</evidence>
<dbReference type="AlphaFoldDB" id="A0A4R3YCL7"/>
<dbReference type="PANTHER" id="PTHR34273:SF2">
    <property type="entry name" value="METHYLTHIORIBOSE KINASE"/>
    <property type="match status" value="1"/>
</dbReference>
<dbReference type="NCBIfam" id="TIGR01767">
    <property type="entry name" value="MTRK"/>
    <property type="match status" value="1"/>
</dbReference>
<dbReference type="PANTHER" id="PTHR34273">
    <property type="entry name" value="METHYLTHIORIBOSE KINASE"/>
    <property type="match status" value="1"/>
</dbReference>
<feature type="domain" description="Aminoglycoside phosphotransferase" evidence="8">
    <location>
        <begin position="41"/>
        <end position="272"/>
    </location>
</feature>
<protein>
    <recommendedName>
        <fullName evidence="3">S-methyl-5-thioribose kinase</fullName>
        <ecNumber evidence="3">2.7.1.100</ecNumber>
    </recommendedName>
</protein>
<keyword evidence="4" id="KW-0808">Transferase</keyword>
<dbReference type="Gene3D" id="3.90.1200.10">
    <property type="match status" value="1"/>
</dbReference>
<organism evidence="9 10">
    <name type="scientific">Testudinibacter aquarius</name>
    <dbReference type="NCBI Taxonomy" id="1524974"/>
    <lineage>
        <taxon>Bacteria</taxon>
        <taxon>Pseudomonadati</taxon>
        <taxon>Pseudomonadota</taxon>
        <taxon>Gammaproteobacteria</taxon>
        <taxon>Pasteurellales</taxon>
        <taxon>Pasteurellaceae</taxon>
        <taxon>Testudinibacter</taxon>
    </lineage>
</organism>
<dbReference type="PIRSF" id="PIRSF031134">
    <property type="entry name" value="MTRK"/>
    <property type="match status" value="1"/>
</dbReference>
<dbReference type="SUPFAM" id="SSF56112">
    <property type="entry name" value="Protein kinase-like (PK-like)"/>
    <property type="match status" value="1"/>
</dbReference>
<keyword evidence="7" id="KW-0067">ATP-binding</keyword>
<sequence>MSYIPSTYRVLNSDSLPAYLSTKLPKEIILGGEPSSWKVDEVGDGNINLVFIVSGSQSTIVVKQAIPYVRAAGESWALSLQRAFFEYNTLKLEYENVGRSLVPDVYFYDESMATFAMEYISPHIVLRKEMIKGKKFDSLANDIGTFLARNLFFTSDIGLNAKDKKELTSKFSLNHELCKITEDLIFTEPYYDAERNNWSTPLLDEHIYHIWSNKELIRIAMKYKYKFMTEAQALLHGDLHTGSIMVTKDKTIIIDPEFGFMGPMAFDIGNYIGNLIMSYTSQPAHIKNKNQLKDYQTWILEQINDTWDKFVSEFTQLWNAKQEGDAYPNEIYQQKTMKKSLIIELQYDFFRNVFIDTLVNAGMEINRRVIGFAGVADLKTISDENERAYCCHHALNIGCYLMLNASKFNTIYDVSDYIRSSNGEVKYEN</sequence>
<dbReference type="EMBL" id="SMCP01000003">
    <property type="protein sequence ID" value="TCV88828.1"/>
    <property type="molecule type" value="Genomic_DNA"/>
</dbReference>
<dbReference type="GO" id="GO:0046522">
    <property type="term" value="F:S-methyl-5-thioribose kinase activity"/>
    <property type="evidence" value="ECO:0007669"/>
    <property type="project" value="UniProtKB-EC"/>
</dbReference>
<accession>A0A4R3YCL7</accession>
<dbReference type="Gene3D" id="3.30.200.20">
    <property type="entry name" value="Phosphorylase Kinase, domain 1"/>
    <property type="match status" value="1"/>
</dbReference>
<dbReference type="InterPro" id="IPR002575">
    <property type="entry name" value="Aminoglycoside_PTrfase"/>
</dbReference>
<evidence type="ECO:0000256" key="7">
    <source>
        <dbReference type="ARBA" id="ARBA00022840"/>
    </source>
</evidence>
<dbReference type="Pfam" id="PF01636">
    <property type="entry name" value="APH"/>
    <property type="match status" value="1"/>
</dbReference>
<gene>
    <name evidence="9" type="ORF">EDC16_103182</name>
</gene>
<dbReference type="InterPro" id="IPR009212">
    <property type="entry name" value="Methylthioribose_kinase"/>
</dbReference>
<evidence type="ECO:0000313" key="10">
    <source>
        <dbReference type="Proteomes" id="UP000294619"/>
    </source>
</evidence>